<reference evidence="3 4" key="1">
    <citation type="journal article" date="2010" name="Cell Res.">
        <title>Complete genome sequence of the rifamycin SV-producing Amycolatopsis mediterranei U32 revealed its genetic characteristics in phylogeny and metabolism.</title>
        <authorList>
            <person name="Zhao W."/>
            <person name="Zhong Y."/>
            <person name="Yuan H."/>
            <person name="Wang J."/>
            <person name="Zheng H."/>
            <person name="Wang Y."/>
            <person name="Cen X."/>
            <person name="Xu F."/>
            <person name="Bai J."/>
            <person name="Han X."/>
            <person name="Lu G."/>
            <person name="Zhu Y."/>
            <person name="Shao Z."/>
            <person name="Yan H."/>
            <person name="Li C."/>
            <person name="Peng N."/>
            <person name="Zhang Z."/>
            <person name="Zhang Y."/>
            <person name="Lin W."/>
            <person name="Fan Y."/>
            <person name="Qin Z."/>
            <person name="Hu Y."/>
            <person name="Zhu B."/>
            <person name="Wang S."/>
            <person name="Ding X."/>
            <person name="Zhao G.P."/>
        </authorList>
    </citation>
    <scope>NUCLEOTIDE SEQUENCE [LARGE SCALE GENOMIC DNA]</scope>
    <source>
        <strain evidence="4">U-32</strain>
    </source>
</reference>
<dbReference type="eggNOG" id="ENOG5030XE9">
    <property type="taxonomic scope" value="Bacteria"/>
</dbReference>
<accession>A0A0H3D181</accession>
<organism evidence="3 4">
    <name type="scientific">Amycolatopsis mediterranei (strain U-32)</name>
    <dbReference type="NCBI Taxonomy" id="749927"/>
    <lineage>
        <taxon>Bacteria</taxon>
        <taxon>Bacillati</taxon>
        <taxon>Actinomycetota</taxon>
        <taxon>Actinomycetes</taxon>
        <taxon>Pseudonocardiales</taxon>
        <taxon>Pseudonocardiaceae</taxon>
        <taxon>Amycolatopsis</taxon>
    </lineage>
</organism>
<evidence type="ECO:0000256" key="2">
    <source>
        <dbReference type="SAM" id="Phobius"/>
    </source>
</evidence>
<dbReference type="OrthoDB" id="3617184at2"/>
<dbReference type="PATRIC" id="fig|749927.5.peg.2361"/>
<evidence type="ECO:0008006" key="5">
    <source>
        <dbReference type="Google" id="ProtNLM"/>
    </source>
</evidence>
<keyword evidence="2" id="KW-1133">Transmembrane helix</keyword>
<feature type="compositionally biased region" description="Polar residues" evidence="1">
    <location>
        <begin position="347"/>
        <end position="357"/>
    </location>
</feature>
<name>A0A0H3D181_AMYMU</name>
<feature type="transmembrane region" description="Helical" evidence="2">
    <location>
        <begin position="52"/>
        <end position="71"/>
    </location>
</feature>
<evidence type="ECO:0000313" key="3">
    <source>
        <dbReference type="EMBL" id="ADJ44085.1"/>
    </source>
</evidence>
<feature type="region of interest" description="Disordered" evidence="1">
    <location>
        <begin position="335"/>
        <end position="357"/>
    </location>
</feature>
<evidence type="ECO:0000313" key="4">
    <source>
        <dbReference type="Proteomes" id="UP000000328"/>
    </source>
</evidence>
<evidence type="ECO:0000256" key="1">
    <source>
        <dbReference type="SAM" id="MobiDB-lite"/>
    </source>
</evidence>
<gene>
    <name evidence="3" type="ordered locus">AMED_2288</name>
</gene>
<feature type="transmembrane region" description="Helical" evidence="2">
    <location>
        <begin position="123"/>
        <end position="142"/>
    </location>
</feature>
<dbReference type="Proteomes" id="UP000000328">
    <property type="component" value="Chromosome"/>
</dbReference>
<keyword evidence="2" id="KW-0472">Membrane</keyword>
<dbReference type="AlphaFoldDB" id="A0A0H3D181"/>
<dbReference type="RefSeq" id="WP_013224162.1">
    <property type="nucleotide sequence ID" value="NC_014318.1"/>
</dbReference>
<feature type="transmembrane region" description="Helical" evidence="2">
    <location>
        <begin position="17"/>
        <end position="40"/>
    </location>
</feature>
<protein>
    <recommendedName>
        <fullName evidence="5">DUF3592 domain-containing protein</fullName>
    </recommendedName>
</protein>
<dbReference type="GeneID" id="92870072"/>
<proteinExistence type="predicted"/>
<feature type="transmembrane region" description="Helical" evidence="2">
    <location>
        <begin position="221"/>
        <end position="245"/>
    </location>
</feature>
<dbReference type="KEGG" id="amd:AMED_2288"/>
<dbReference type="EMBL" id="CP002000">
    <property type="protein sequence ID" value="ADJ44085.1"/>
    <property type="molecule type" value="Genomic_DNA"/>
</dbReference>
<dbReference type="HOGENOM" id="CLU_805720_0_0_11"/>
<sequence length="357" mass="38224">MVLGDPLRGLVRRRARWLAVAAGGVAVFGFFVVAVAVYLLVVAKPVFDPGEIPALIVVFAGSLAFALLGAWRLRVLTDRIRVTASENGFGAWLPPSTADDHDRRIDFAAETGRLRRIARRAGALILVWVALFASGLAGMSLLDEAADEFLATGARVPGVVLSVYDPGKGTPSMQVRYGSRTVKIVRDSGHHYHVGEAVTVVVDPADPEHVRTTEEQNENQFVFGLCLVALLLGLAGAPVAAGAALGWRRRARAVGVTGWRVATVDVVPDRSIGGRKRPPPTIHVRYRDGTGIVLRAVLSTHGAKALADFTDRLAWVGGWGREMAVLFPQGPRRPGPYAVPAAAKTPRATSGFSRTRR</sequence>
<keyword evidence="2" id="KW-0812">Transmembrane</keyword>